<dbReference type="PANTHER" id="PTHR21600:SF84">
    <property type="entry name" value="PSEUDOURIDINE SYNTHASE RSUA_RLUA-LIKE DOMAIN-CONTAINING PROTEIN"/>
    <property type="match status" value="1"/>
</dbReference>
<protein>
    <recommendedName>
        <fullName evidence="2">RNA pseudouridylate synthase</fullName>
    </recommendedName>
    <alternativeName>
        <fullName evidence="3">RNA-uridine isomerase</fullName>
    </alternativeName>
</protein>
<evidence type="ECO:0000256" key="2">
    <source>
        <dbReference type="ARBA" id="ARBA00031870"/>
    </source>
</evidence>
<dbReference type="KEGG" id="flh:EJ997_00055"/>
<evidence type="ECO:0000313" key="5">
    <source>
        <dbReference type="EMBL" id="AZQ75951.1"/>
    </source>
</evidence>
<dbReference type="SUPFAM" id="SSF55120">
    <property type="entry name" value="Pseudouridine synthase"/>
    <property type="match status" value="1"/>
</dbReference>
<dbReference type="GO" id="GO:0140098">
    <property type="term" value="F:catalytic activity, acting on RNA"/>
    <property type="evidence" value="ECO:0007669"/>
    <property type="project" value="UniProtKB-ARBA"/>
</dbReference>
<dbReference type="Proteomes" id="UP000280344">
    <property type="component" value="Chromosome"/>
</dbReference>
<reference evidence="5 6" key="1">
    <citation type="submission" date="2018-12" db="EMBL/GenBank/DDBJ databases">
        <title>Complete genome sequence of Flaviflexus sp. H23T48.</title>
        <authorList>
            <person name="Bae J.-W."/>
            <person name="Lee J.-Y."/>
        </authorList>
    </citation>
    <scope>NUCLEOTIDE SEQUENCE [LARGE SCALE GENOMIC DNA]</scope>
    <source>
        <strain evidence="5 6">H23T48</strain>
    </source>
</reference>
<name>A0A3Q9G5Q1_9ACTO</name>
<dbReference type="PANTHER" id="PTHR21600">
    <property type="entry name" value="MITOCHONDRIAL RNA PSEUDOURIDINE SYNTHASE"/>
    <property type="match status" value="1"/>
</dbReference>
<evidence type="ECO:0000259" key="4">
    <source>
        <dbReference type="Pfam" id="PF00849"/>
    </source>
</evidence>
<evidence type="ECO:0000313" key="6">
    <source>
        <dbReference type="Proteomes" id="UP000280344"/>
    </source>
</evidence>
<dbReference type="InterPro" id="IPR006145">
    <property type="entry name" value="PsdUridine_synth_RsuA/RluA"/>
</dbReference>
<organism evidence="5 6">
    <name type="scientific">Flaviflexus ciconiae</name>
    <dbReference type="NCBI Taxonomy" id="2496867"/>
    <lineage>
        <taxon>Bacteria</taxon>
        <taxon>Bacillati</taxon>
        <taxon>Actinomycetota</taxon>
        <taxon>Actinomycetes</taxon>
        <taxon>Actinomycetales</taxon>
        <taxon>Actinomycetaceae</taxon>
        <taxon>Flaviflexus</taxon>
    </lineage>
</organism>
<keyword evidence="6" id="KW-1185">Reference proteome</keyword>
<dbReference type="GO" id="GO:0003723">
    <property type="term" value="F:RNA binding"/>
    <property type="evidence" value="ECO:0007669"/>
    <property type="project" value="InterPro"/>
</dbReference>
<dbReference type="InterPro" id="IPR050188">
    <property type="entry name" value="RluA_PseudoU_synthase"/>
</dbReference>
<proteinExistence type="predicted"/>
<dbReference type="Gene3D" id="3.30.2350.10">
    <property type="entry name" value="Pseudouridine synthase"/>
    <property type="match status" value="1"/>
</dbReference>
<dbReference type="AlphaFoldDB" id="A0A3Q9G5Q1"/>
<dbReference type="PROSITE" id="PS01129">
    <property type="entry name" value="PSI_RLU"/>
    <property type="match status" value="1"/>
</dbReference>
<dbReference type="EMBL" id="CP034593">
    <property type="protein sequence ID" value="AZQ75951.1"/>
    <property type="molecule type" value="Genomic_DNA"/>
</dbReference>
<gene>
    <name evidence="5" type="ORF">EJ997_00055</name>
</gene>
<dbReference type="GO" id="GO:0000455">
    <property type="term" value="P:enzyme-directed rRNA pseudouridine synthesis"/>
    <property type="evidence" value="ECO:0007669"/>
    <property type="project" value="TreeGrafter"/>
</dbReference>
<comment type="catalytic activity">
    <reaction evidence="1">
        <text>a uridine in RNA = a pseudouridine in RNA</text>
        <dbReference type="Rhea" id="RHEA:48348"/>
        <dbReference type="Rhea" id="RHEA-COMP:12068"/>
        <dbReference type="Rhea" id="RHEA-COMP:12069"/>
        <dbReference type="ChEBI" id="CHEBI:65314"/>
        <dbReference type="ChEBI" id="CHEBI:65315"/>
    </reaction>
</comment>
<evidence type="ECO:0000256" key="1">
    <source>
        <dbReference type="ARBA" id="ARBA00000073"/>
    </source>
</evidence>
<dbReference type="InterPro" id="IPR020103">
    <property type="entry name" value="PsdUridine_synth_cat_dom_sf"/>
</dbReference>
<accession>A0A3Q9G5Q1</accession>
<dbReference type="Pfam" id="PF00849">
    <property type="entry name" value="PseudoU_synth_2"/>
    <property type="match status" value="1"/>
</dbReference>
<dbReference type="GO" id="GO:0009982">
    <property type="term" value="F:pseudouridine synthase activity"/>
    <property type="evidence" value="ECO:0007669"/>
    <property type="project" value="InterPro"/>
</dbReference>
<sequence length="280" mass="30244">MPRISDSSPRRGVSPTLLRLPPGADLAEQVFIALAGKGAAVSRADVVAAIGAGDIGYENDETAYIHRPIPDEADIDLPVLLENDRIIAVDKPAGISSTPQGSFVARSVLVQARRQFGDKVTCAHRLDRATSGVMLLVKDPAYRGTYQQMFENETASKTYEFLARAVADVPRERASRLVAQGGQSLEVPGEPNARTKFRLLDKDSSGTRGRYEAVPLTGKTHQIRVHAAGAGFAILGDTLYGPGEGFPDRIELLAQRLSFTDPVDETSMDILSKQELSFPE</sequence>
<dbReference type="InterPro" id="IPR006224">
    <property type="entry name" value="PsdUridine_synth_RluA-like_CS"/>
</dbReference>
<dbReference type="OrthoDB" id="9807829at2"/>
<feature type="domain" description="Pseudouridine synthase RsuA/RluA-like" evidence="4">
    <location>
        <begin position="86"/>
        <end position="228"/>
    </location>
</feature>
<evidence type="ECO:0000256" key="3">
    <source>
        <dbReference type="ARBA" id="ARBA00033164"/>
    </source>
</evidence>